<keyword evidence="2" id="KW-1185">Reference proteome</keyword>
<accession>M4V8D7</accession>
<proteinExistence type="predicted"/>
<reference evidence="1 2" key="1">
    <citation type="journal article" date="2013" name="ISME J.">
        <title>By their genes ye shall know them: genomic signatures of predatory bacteria.</title>
        <authorList>
            <person name="Pasternak Z."/>
            <person name="Pietrokovski S."/>
            <person name="Rotem O."/>
            <person name="Gophna U."/>
            <person name="Lurie-Weinberger M.N."/>
            <person name="Jurkevitch E."/>
        </authorList>
    </citation>
    <scope>NUCLEOTIDE SEQUENCE [LARGE SCALE GENOMIC DNA]</scope>
    <source>
        <strain evidence="1 2">JSS</strain>
    </source>
</reference>
<evidence type="ECO:0000313" key="2">
    <source>
        <dbReference type="Proteomes" id="UP000012040"/>
    </source>
</evidence>
<dbReference type="AlphaFoldDB" id="M4V8D7"/>
<dbReference type="STRING" id="1184267.A11Q_46"/>
<name>M4V8D7_9BACT</name>
<evidence type="ECO:0000313" key="1">
    <source>
        <dbReference type="EMBL" id="AGH94266.1"/>
    </source>
</evidence>
<gene>
    <name evidence="1" type="ORF">A11Q_46</name>
</gene>
<organism evidence="1 2">
    <name type="scientific">Pseudobdellovibrio exovorus JSS</name>
    <dbReference type="NCBI Taxonomy" id="1184267"/>
    <lineage>
        <taxon>Bacteria</taxon>
        <taxon>Pseudomonadati</taxon>
        <taxon>Bdellovibrionota</taxon>
        <taxon>Bdellovibrionia</taxon>
        <taxon>Bdellovibrionales</taxon>
        <taxon>Pseudobdellovibrionaceae</taxon>
        <taxon>Pseudobdellovibrio</taxon>
    </lineage>
</organism>
<dbReference type="KEGG" id="bex:A11Q_46"/>
<sequence length="75" mass="8292">MLYLREQQQLARVVATAALGVVIIRIMGVANTAPLRKQPVWRLMDSLLAVVQQMDVYGSEGQATVSSFKIMKITS</sequence>
<dbReference type="HOGENOM" id="CLU_2663650_0_0_7"/>
<dbReference type="EMBL" id="CP003537">
    <property type="protein sequence ID" value="AGH94266.1"/>
    <property type="molecule type" value="Genomic_DNA"/>
</dbReference>
<protein>
    <submittedName>
        <fullName evidence="1">Uncharacterized protein</fullName>
    </submittedName>
</protein>
<dbReference type="Proteomes" id="UP000012040">
    <property type="component" value="Chromosome"/>
</dbReference>